<feature type="binding site" evidence="4">
    <location>
        <position position="108"/>
    </location>
    <ligand>
        <name>substrate</name>
    </ligand>
</feature>
<keyword evidence="2 5" id="KW-0479">Metal-binding</keyword>
<proteinExistence type="predicted"/>
<dbReference type="PANTHER" id="PTHR32308:SF0">
    <property type="entry name" value="HPCH_HPAI ALDOLASE_CITRATE LYASE DOMAIN-CONTAINING PROTEIN"/>
    <property type="match status" value="1"/>
</dbReference>
<dbReference type="Gene3D" id="3.20.20.60">
    <property type="entry name" value="Phosphoenolpyruvate-binding domains"/>
    <property type="match status" value="1"/>
</dbReference>
<feature type="region of interest" description="Disordered" evidence="6">
    <location>
        <begin position="335"/>
        <end position="354"/>
    </location>
</feature>
<dbReference type="GO" id="GO:0000287">
    <property type="term" value="F:magnesium ion binding"/>
    <property type="evidence" value="ECO:0007669"/>
    <property type="project" value="TreeGrafter"/>
</dbReference>
<accession>A0A1W6Z5C3</accession>
<evidence type="ECO:0000256" key="2">
    <source>
        <dbReference type="ARBA" id="ARBA00022723"/>
    </source>
</evidence>
<dbReference type="GO" id="GO:0003824">
    <property type="term" value="F:catalytic activity"/>
    <property type="evidence" value="ECO:0007669"/>
    <property type="project" value="InterPro"/>
</dbReference>
<dbReference type="GO" id="GO:0006107">
    <property type="term" value="P:oxaloacetate metabolic process"/>
    <property type="evidence" value="ECO:0007669"/>
    <property type="project" value="TreeGrafter"/>
</dbReference>
<dbReference type="PIRSF" id="PIRSF015582">
    <property type="entry name" value="Cit_lyase_B"/>
    <property type="match status" value="1"/>
</dbReference>
<evidence type="ECO:0000313" key="8">
    <source>
        <dbReference type="EMBL" id="ARP88299.1"/>
    </source>
</evidence>
<evidence type="ECO:0000256" key="4">
    <source>
        <dbReference type="PIRSR" id="PIRSR015582-1"/>
    </source>
</evidence>
<gene>
    <name evidence="8" type="ORF">CAL13_20335</name>
</gene>
<feature type="binding site" evidence="4">
    <location>
        <position position="170"/>
    </location>
    <ligand>
        <name>substrate</name>
    </ligand>
</feature>
<comment type="cofactor">
    <cofactor evidence="1">
        <name>Mg(2+)</name>
        <dbReference type="ChEBI" id="CHEBI:18420"/>
    </cofactor>
</comment>
<keyword evidence="9" id="KW-1185">Reference proteome</keyword>
<dbReference type="SUPFAM" id="SSF51621">
    <property type="entry name" value="Phosphoenolpyruvate/pyruvate domain"/>
    <property type="match status" value="1"/>
</dbReference>
<dbReference type="AlphaFoldDB" id="A0A1W6Z5C3"/>
<feature type="domain" description="HpcH/HpaI aldolase/citrate lyase" evidence="7">
    <location>
        <begin position="47"/>
        <end position="264"/>
    </location>
</feature>
<feature type="binding site" evidence="5">
    <location>
        <position position="197"/>
    </location>
    <ligand>
        <name>Mg(2+)</name>
        <dbReference type="ChEBI" id="CHEBI:18420"/>
    </ligand>
</feature>
<dbReference type="Proteomes" id="UP000194139">
    <property type="component" value="Chromosome"/>
</dbReference>
<dbReference type="InterPro" id="IPR011206">
    <property type="entry name" value="Citrate_lyase_beta/mcl1/mcl2"/>
</dbReference>
<name>A0A1W6Z5C3_9BORD</name>
<evidence type="ECO:0000259" key="7">
    <source>
        <dbReference type="Pfam" id="PF03328"/>
    </source>
</evidence>
<dbReference type="PANTHER" id="PTHR32308">
    <property type="entry name" value="LYASE BETA SUBUNIT, PUTATIVE (AFU_ORTHOLOGUE AFUA_4G13030)-RELATED"/>
    <property type="match status" value="1"/>
</dbReference>
<evidence type="ECO:0000313" key="9">
    <source>
        <dbReference type="Proteomes" id="UP000194139"/>
    </source>
</evidence>
<dbReference type="InterPro" id="IPR040442">
    <property type="entry name" value="Pyrv_kinase-like_dom_sf"/>
</dbReference>
<evidence type="ECO:0000256" key="5">
    <source>
        <dbReference type="PIRSR" id="PIRSR015582-2"/>
    </source>
</evidence>
<dbReference type="Pfam" id="PF03328">
    <property type="entry name" value="HpcH_HpaI"/>
    <property type="match status" value="1"/>
</dbReference>
<evidence type="ECO:0000256" key="6">
    <source>
        <dbReference type="SAM" id="MobiDB-lite"/>
    </source>
</evidence>
<dbReference type="InterPro" id="IPR015813">
    <property type="entry name" value="Pyrv/PenolPyrv_kinase-like_dom"/>
</dbReference>
<dbReference type="InterPro" id="IPR005000">
    <property type="entry name" value="Aldolase/citrate-lyase_domain"/>
</dbReference>
<evidence type="ECO:0000256" key="1">
    <source>
        <dbReference type="ARBA" id="ARBA00001946"/>
    </source>
</evidence>
<protein>
    <recommendedName>
        <fullName evidence="7">HpcH/HpaI aldolase/citrate lyase domain-containing protein</fullName>
    </recommendedName>
</protein>
<evidence type="ECO:0000256" key="3">
    <source>
        <dbReference type="ARBA" id="ARBA00022842"/>
    </source>
</evidence>
<dbReference type="EMBL" id="CP021109">
    <property type="protein sequence ID" value="ARP88299.1"/>
    <property type="molecule type" value="Genomic_DNA"/>
</dbReference>
<organism evidence="8 9">
    <name type="scientific">Bordetella genomosp. 9</name>
    <dbReference type="NCBI Taxonomy" id="1416803"/>
    <lineage>
        <taxon>Bacteria</taxon>
        <taxon>Pseudomonadati</taxon>
        <taxon>Pseudomonadota</taxon>
        <taxon>Betaproteobacteria</taxon>
        <taxon>Burkholderiales</taxon>
        <taxon>Alcaligenaceae</taxon>
        <taxon>Bordetella</taxon>
    </lineage>
</organism>
<feature type="binding site" evidence="5">
    <location>
        <position position="170"/>
    </location>
    <ligand>
        <name>Mg(2+)</name>
        <dbReference type="ChEBI" id="CHEBI:18420"/>
    </ligand>
</feature>
<sequence length="354" mass="37617">MPGPGGNCWTTPTSSACSWAKCPRKSTGWWRPRTTKRPSMPEPRLRRTLLMTPGNREDRLRKAATYAADALVYDLEDGVPPAQKARARECVAAVLAERASSGPERCVRINPLQSGLGAEDLAALPLDRIDSIMVPKVESADALRDIDAWLARSGADRGRQRPIELIALIETPRGVLRALDIADATPRTSALFFGSGDYTSALGAALDAATLQYPRCVIAAAAAAAGIQAIDAAFFLDVKDAQAARQDALTAKALGYAGKVVFHPNQIAAVNDAFSPTADEIARARRIVQAYEDQARRGHGTGVADGMFVAIDLVPPARRLLAIAEMLHLAPSAPAAVAPSDRPAAPRPSDMDLS</sequence>
<reference evidence="8 9" key="1">
    <citation type="submission" date="2017-05" db="EMBL/GenBank/DDBJ databases">
        <title>Complete and WGS of Bordetella genogroups.</title>
        <authorList>
            <person name="Spilker T."/>
            <person name="LiPuma J."/>
        </authorList>
    </citation>
    <scope>NUCLEOTIDE SEQUENCE [LARGE SCALE GENOMIC DNA]</scope>
    <source>
        <strain evidence="8 9">AU17164</strain>
    </source>
</reference>
<keyword evidence="3 5" id="KW-0460">Magnesium</keyword>